<dbReference type="SUPFAM" id="SSF53098">
    <property type="entry name" value="Ribonuclease H-like"/>
    <property type="match status" value="1"/>
</dbReference>
<comment type="caution">
    <text evidence="2">The sequence shown here is derived from an EMBL/GenBank/DDBJ whole genome shotgun (WGS) entry which is preliminary data.</text>
</comment>
<dbReference type="GO" id="GO:0008408">
    <property type="term" value="F:3'-5' exonuclease activity"/>
    <property type="evidence" value="ECO:0007669"/>
    <property type="project" value="InterPro"/>
</dbReference>
<evidence type="ECO:0000313" key="3">
    <source>
        <dbReference type="Proteomes" id="UP000636800"/>
    </source>
</evidence>
<gene>
    <name evidence="2" type="ORF">HPP92_025612</name>
</gene>
<dbReference type="InterPro" id="IPR012337">
    <property type="entry name" value="RNaseH-like_sf"/>
</dbReference>
<dbReference type="PANTHER" id="PTHR47765">
    <property type="entry name" value="3'-5' EXONUCLEASE DOMAIN-CONTAINING PROTEIN"/>
    <property type="match status" value="1"/>
</dbReference>
<keyword evidence="3" id="KW-1185">Reference proteome</keyword>
<name>A0A835U962_VANPL</name>
<evidence type="ECO:0000259" key="1">
    <source>
        <dbReference type="SMART" id="SM00474"/>
    </source>
</evidence>
<protein>
    <recommendedName>
        <fullName evidence="1">3'-5' exonuclease domain-containing protein</fullName>
    </recommendedName>
</protein>
<dbReference type="Gene3D" id="3.30.420.10">
    <property type="entry name" value="Ribonuclease H-like superfamily/Ribonuclease H"/>
    <property type="match status" value="1"/>
</dbReference>
<dbReference type="Pfam" id="PF01612">
    <property type="entry name" value="DNA_pol_A_exo1"/>
    <property type="match status" value="1"/>
</dbReference>
<dbReference type="SMART" id="SM00474">
    <property type="entry name" value="35EXOc"/>
    <property type="match status" value="1"/>
</dbReference>
<dbReference type="Pfam" id="PF01927">
    <property type="entry name" value="Mut7-C"/>
    <property type="match status" value="1"/>
</dbReference>
<organism evidence="2 3">
    <name type="scientific">Vanilla planifolia</name>
    <name type="common">Vanilla</name>
    <dbReference type="NCBI Taxonomy" id="51239"/>
    <lineage>
        <taxon>Eukaryota</taxon>
        <taxon>Viridiplantae</taxon>
        <taxon>Streptophyta</taxon>
        <taxon>Embryophyta</taxon>
        <taxon>Tracheophyta</taxon>
        <taxon>Spermatophyta</taxon>
        <taxon>Magnoliopsida</taxon>
        <taxon>Liliopsida</taxon>
        <taxon>Asparagales</taxon>
        <taxon>Orchidaceae</taxon>
        <taxon>Vanilloideae</taxon>
        <taxon>Vanilleae</taxon>
        <taxon>Vanilla</taxon>
    </lineage>
</organism>
<dbReference type="AlphaFoldDB" id="A0A835U962"/>
<reference evidence="2 3" key="1">
    <citation type="journal article" date="2020" name="Nat. Food">
        <title>A phased Vanilla planifolia genome enables genetic improvement of flavour and production.</title>
        <authorList>
            <person name="Hasing T."/>
            <person name="Tang H."/>
            <person name="Brym M."/>
            <person name="Khazi F."/>
            <person name="Huang T."/>
            <person name="Chambers A.H."/>
        </authorList>
    </citation>
    <scope>NUCLEOTIDE SEQUENCE [LARGE SCALE GENOMIC DNA]</scope>
    <source>
        <tissue evidence="2">Leaf</tissue>
    </source>
</reference>
<dbReference type="InterPro" id="IPR036397">
    <property type="entry name" value="RNaseH_sf"/>
</dbReference>
<dbReference type="Proteomes" id="UP000636800">
    <property type="component" value="Unassembled WGS sequence"/>
</dbReference>
<dbReference type="InterPro" id="IPR002782">
    <property type="entry name" value="Mut7-C_RNAse_dom"/>
</dbReference>
<sequence length="577" mass="65312">MSFCFKRPSAALLRGSDLIYRFFASTVAASEHSSQLPVSMKPAEIGATLPPLEVFMVTSEDSPEFSRLDFAVRHSSVVGLDAEWKPFGSRRSVDGSAGNGGGPSFPTVTLLQIACRFSRGDAFSLFGGGGNPIIFLVDLLSVRLGALWELLREMFVSPSVLKLGFRFKQDLVYLSSTFASQGFHSGFDRVEPFIDITSLYYYFKYKNTGKNLREETKSLATICREILGICLSKEFQRSDWSYRPLTEGQISYAVADVHYLLEIFNVFEQKLLTEGVITPVELSFSDTTNGLKEISMQSNACKNNFRIKLCSAVDMMKSSYVSQQLLGTTAIRSTLDPSCETNCSLNENIFDIVKKYGERIILKESDKKPRISRRKGERRSFVHSNSKEQFDFKGDWQGLPPWNHVIGGDGCPRFLCDVMVQGLARHLRCVGIDAATPSLKKPEPRQLLDQTHKEKRVLLTRDSKLLKHQYLVNNQVYKVKSLLKEDQLLEVIDAFDLKISEEQLMSRCTKCNGSFIQKPLTLQEAMEASKGFQIIPDCLFNRDIEFWQCTDCRQLYWEGTQYQNAVKKFVNICKLST</sequence>
<dbReference type="PANTHER" id="PTHR47765:SF2">
    <property type="entry name" value="EXONUCLEASE MUT-7 HOMOLOG"/>
    <property type="match status" value="1"/>
</dbReference>
<feature type="domain" description="3'-5' exonuclease" evidence="1">
    <location>
        <begin position="54"/>
        <end position="272"/>
    </location>
</feature>
<dbReference type="InterPro" id="IPR052408">
    <property type="entry name" value="Exonuclease_MUT-7-like"/>
</dbReference>
<evidence type="ECO:0000313" key="2">
    <source>
        <dbReference type="EMBL" id="KAG0452948.1"/>
    </source>
</evidence>
<proteinExistence type="predicted"/>
<dbReference type="OrthoDB" id="14911at2759"/>
<dbReference type="GO" id="GO:0006139">
    <property type="term" value="P:nucleobase-containing compound metabolic process"/>
    <property type="evidence" value="ECO:0007669"/>
    <property type="project" value="InterPro"/>
</dbReference>
<accession>A0A835U962</accession>
<dbReference type="EMBL" id="JADCNL010000014">
    <property type="protein sequence ID" value="KAG0452948.1"/>
    <property type="molecule type" value="Genomic_DNA"/>
</dbReference>
<dbReference type="InterPro" id="IPR002562">
    <property type="entry name" value="3'-5'_exonuclease_dom"/>
</dbReference>
<dbReference type="GO" id="GO:0003676">
    <property type="term" value="F:nucleic acid binding"/>
    <property type="evidence" value="ECO:0007669"/>
    <property type="project" value="InterPro"/>
</dbReference>